<feature type="domain" description="Carboxyltransferase" evidence="4">
    <location>
        <begin position="23"/>
        <end position="284"/>
    </location>
</feature>
<proteinExistence type="predicted"/>
<evidence type="ECO:0000313" key="6">
    <source>
        <dbReference type="EMBL" id="TSJ73438.1"/>
    </source>
</evidence>
<sequence length="284" mass="31007">MIKVLKPGFYSSIQDVGRFGFQQYGVPSSGAMDQYAAALANGLLGNSENAAVLEITITGPTLQFNGATKICLSGADISPKLNNVPLSNNKLIKVKSNDVLSFGTLQTGVRCYLAVSCGFQTEPVMGSRSMYKGITPHHVLKKHDELELNSVTVEAGEHNSRLRIQQSYLESAVLPFFKGPEFDLLSAVQQKQLLSTRFTISKDNNRMAYQLNEPLSNTLEAIITSVVLPGTVQLTPSGKLIILMRDCQTTGGYPRVLQLKESAINSLAQKFTGHEVSFQLNTQY</sequence>
<dbReference type="GO" id="GO:0005524">
    <property type="term" value="F:ATP binding"/>
    <property type="evidence" value="ECO:0007669"/>
    <property type="project" value="UniProtKB-KW"/>
</dbReference>
<reference evidence="5 8" key="1">
    <citation type="journal article" date="2015" name="Int. J. Syst. Evol. Microbiol.">
        <title>Algibacter amylolyticus sp. nov., isolated from intertidal sediment.</title>
        <authorList>
            <person name="Zhang D.C."/>
            <person name="Wu J."/>
            <person name="Neuner K."/>
            <person name="Yao J."/>
            <person name="Margesin R."/>
        </authorList>
    </citation>
    <scope>NUCLEOTIDE SEQUENCE [LARGE SCALE GENOMIC DNA]</scope>
    <source>
        <strain evidence="5 8">RU-4-M-4</strain>
    </source>
</reference>
<dbReference type="RefSeq" id="WP_144117422.1">
    <property type="nucleotide sequence ID" value="NZ_JACHGE010000007.1"/>
</dbReference>
<keyword evidence="2" id="KW-0378">Hydrolase</keyword>
<keyword evidence="5" id="KW-0808">Transferase</keyword>
<dbReference type="PANTHER" id="PTHR43309:SF5">
    <property type="entry name" value="5-OXOPROLINASE SUBUNIT C"/>
    <property type="match status" value="1"/>
</dbReference>
<dbReference type="Proteomes" id="UP000315145">
    <property type="component" value="Unassembled WGS sequence"/>
</dbReference>
<dbReference type="AlphaFoldDB" id="A0A5M7B1U3"/>
<protein>
    <submittedName>
        <fullName evidence="5">Biotin-dependent carboxyltransferase family protein</fullName>
    </submittedName>
</protein>
<name>A0A5M7B1U3_9FLAO</name>
<dbReference type="SMART" id="SM00797">
    <property type="entry name" value="AHS2"/>
    <property type="match status" value="1"/>
</dbReference>
<keyword evidence="7" id="KW-1185">Reference proteome</keyword>
<evidence type="ECO:0000256" key="1">
    <source>
        <dbReference type="ARBA" id="ARBA00022741"/>
    </source>
</evidence>
<dbReference type="Proteomes" id="UP000322315">
    <property type="component" value="Unassembled WGS sequence"/>
</dbReference>
<keyword evidence="3" id="KW-0067">ATP-binding</keyword>
<evidence type="ECO:0000256" key="3">
    <source>
        <dbReference type="ARBA" id="ARBA00022840"/>
    </source>
</evidence>
<evidence type="ECO:0000313" key="8">
    <source>
        <dbReference type="Proteomes" id="UP000322315"/>
    </source>
</evidence>
<dbReference type="InterPro" id="IPR003778">
    <property type="entry name" value="CT_A_B"/>
</dbReference>
<evidence type="ECO:0000313" key="5">
    <source>
        <dbReference type="EMBL" id="KAA5822288.1"/>
    </source>
</evidence>
<dbReference type="PANTHER" id="PTHR43309">
    <property type="entry name" value="5-OXOPROLINASE SUBUNIT C"/>
    <property type="match status" value="1"/>
</dbReference>
<evidence type="ECO:0000313" key="7">
    <source>
        <dbReference type="Proteomes" id="UP000315145"/>
    </source>
</evidence>
<dbReference type="EMBL" id="VWRS01000009">
    <property type="protein sequence ID" value="KAA5822288.1"/>
    <property type="molecule type" value="Genomic_DNA"/>
</dbReference>
<evidence type="ECO:0000256" key="2">
    <source>
        <dbReference type="ARBA" id="ARBA00022801"/>
    </source>
</evidence>
<reference evidence="5" key="3">
    <citation type="submission" date="2019-09" db="EMBL/GenBank/DDBJ databases">
        <authorList>
            <person name="Zhang D.-C."/>
        </authorList>
    </citation>
    <scope>NUCLEOTIDE SEQUENCE</scope>
    <source>
        <strain evidence="5">RU-4-M-4</strain>
    </source>
</reference>
<dbReference type="GO" id="GO:0016787">
    <property type="term" value="F:hydrolase activity"/>
    <property type="evidence" value="ECO:0007669"/>
    <property type="project" value="UniProtKB-KW"/>
</dbReference>
<accession>A0A5M7B1U3</accession>
<dbReference type="InterPro" id="IPR052708">
    <property type="entry name" value="PxpC"/>
</dbReference>
<reference evidence="6 7" key="2">
    <citation type="submission" date="2019-07" db="EMBL/GenBank/DDBJ databases">
        <title>Algibacter marinivivus sp. nov., isolated from the surface of a marine red alga.</title>
        <authorList>
            <person name="Zhong X."/>
            <person name="Xu W."/>
            <person name="Zhang Y."/>
            <person name="Zhang Q."/>
            <person name="Du Z."/>
        </authorList>
    </citation>
    <scope>NUCLEOTIDE SEQUENCE [LARGE SCALE GENOMIC DNA]</scope>
    <source>
        <strain evidence="6 7">RU-4-M-4</strain>
    </source>
</reference>
<dbReference type="InterPro" id="IPR029000">
    <property type="entry name" value="Cyclophilin-like_dom_sf"/>
</dbReference>
<comment type="caution">
    <text evidence="5">The sequence shown here is derived from an EMBL/GenBank/DDBJ whole genome shotgun (WGS) entry which is preliminary data.</text>
</comment>
<dbReference type="Pfam" id="PF02626">
    <property type="entry name" value="CT_A_B"/>
    <property type="match status" value="1"/>
</dbReference>
<dbReference type="OrthoDB" id="9782422at2"/>
<evidence type="ECO:0000259" key="4">
    <source>
        <dbReference type="SMART" id="SM00797"/>
    </source>
</evidence>
<keyword evidence="1" id="KW-0547">Nucleotide-binding</keyword>
<organism evidence="5 8">
    <name type="scientific">Algibacter amylolyticus</name>
    <dbReference type="NCBI Taxonomy" id="1608400"/>
    <lineage>
        <taxon>Bacteria</taxon>
        <taxon>Pseudomonadati</taxon>
        <taxon>Bacteroidota</taxon>
        <taxon>Flavobacteriia</taxon>
        <taxon>Flavobacteriales</taxon>
        <taxon>Flavobacteriaceae</taxon>
        <taxon>Algibacter</taxon>
    </lineage>
</organism>
<dbReference type="GO" id="GO:0016740">
    <property type="term" value="F:transferase activity"/>
    <property type="evidence" value="ECO:0007669"/>
    <property type="project" value="UniProtKB-KW"/>
</dbReference>
<dbReference type="Gene3D" id="2.40.100.10">
    <property type="entry name" value="Cyclophilin-like"/>
    <property type="match status" value="1"/>
</dbReference>
<dbReference type="EMBL" id="VMBF01000009">
    <property type="protein sequence ID" value="TSJ73438.1"/>
    <property type="molecule type" value="Genomic_DNA"/>
</dbReference>
<gene>
    <name evidence="5" type="ORF">F2B50_14135</name>
    <name evidence="6" type="ORF">FPF71_14135</name>
</gene>